<organism evidence="1 2">
    <name type="scientific">Aldrovandia affinis</name>
    <dbReference type="NCBI Taxonomy" id="143900"/>
    <lineage>
        <taxon>Eukaryota</taxon>
        <taxon>Metazoa</taxon>
        <taxon>Chordata</taxon>
        <taxon>Craniata</taxon>
        <taxon>Vertebrata</taxon>
        <taxon>Euteleostomi</taxon>
        <taxon>Actinopterygii</taxon>
        <taxon>Neopterygii</taxon>
        <taxon>Teleostei</taxon>
        <taxon>Notacanthiformes</taxon>
        <taxon>Halosauridae</taxon>
        <taxon>Aldrovandia</taxon>
    </lineage>
</organism>
<evidence type="ECO:0000313" key="2">
    <source>
        <dbReference type="Proteomes" id="UP001221898"/>
    </source>
</evidence>
<keyword evidence="2" id="KW-1185">Reference proteome</keyword>
<dbReference type="Proteomes" id="UP001221898">
    <property type="component" value="Unassembled WGS sequence"/>
</dbReference>
<evidence type="ECO:0000313" key="1">
    <source>
        <dbReference type="EMBL" id="KAJ8400499.1"/>
    </source>
</evidence>
<accession>A0AAD7WLJ0</accession>
<proteinExistence type="predicted"/>
<name>A0AAD7WLJ0_9TELE</name>
<protein>
    <submittedName>
        <fullName evidence="1">Uncharacterized protein</fullName>
    </submittedName>
</protein>
<comment type="caution">
    <text evidence="1">The sequence shown here is derived from an EMBL/GenBank/DDBJ whole genome shotgun (WGS) entry which is preliminary data.</text>
</comment>
<dbReference type="AlphaFoldDB" id="A0AAD7WLJ0"/>
<gene>
    <name evidence="1" type="ORF">AAFF_G00396230</name>
</gene>
<sequence length="76" mass="8543">MWGKSDVIGFSLGKSLCLPEKNRYCSCLQNLLQGCEEGDQQPCTNHMTQRDPCRDTKGKKHTYLSCCGEDDVENVV</sequence>
<reference evidence="1" key="1">
    <citation type="journal article" date="2023" name="Science">
        <title>Genome structures resolve the early diversification of teleost fishes.</title>
        <authorList>
            <person name="Parey E."/>
            <person name="Louis A."/>
            <person name="Montfort J."/>
            <person name="Bouchez O."/>
            <person name="Roques C."/>
            <person name="Iampietro C."/>
            <person name="Lluch J."/>
            <person name="Castinel A."/>
            <person name="Donnadieu C."/>
            <person name="Desvignes T."/>
            <person name="Floi Bucao C."/>
            <person name="Jouanno E."/>
            <person name="Wen M."/>
            <person name="Mejri S."/>
            <person name="Dirks R."/>
            <person name="Jansen H."/>
            <person name="Henkel C."/>
            <person name="Chen W.J."/>
            <person name="Zahm M."/>
            <person name="Cabau C."/>
            <person name="Klopp C."/>
            <person name="Thompson A.W."/>
            <person name="Robinson-Rechavi M."/>
            <person name="Braasch I."/>
            <person name="Lecointre G."/>
            <person name="Bobe J."/>
            <person name="Postlethwait J.H."/>
            <person name="Berthelot C."/>
            <person name="Roest Crollius H."/>
            <person name="Guiguen Y."/>
        </authorList>
    </citation>
    <scope>NUCLEOTIDE SEQUENCE</scope>
    <source>
        <strain evidence="1">NC1722</strain>
    </source>
</reference>
<dbReference type="PROSITE" id="PS51257">
    <property type="entry name" value="PROKAR_LIPOPROTEIN"/>
    <property type="match status" value="1"/>
</dbReference>
<dbReference type="EMBL" id="JAINUG010000076">
    <property type="protein sequence ID" value="KAJ8400499.1"/>
    <property type="molecule type" value="Genomic_DNA"/>
</dbReference>